<gene>
    <name evidence="3" type="ORF">IE37_01233</name>
</gene>
<dbReference type="SUPFAM" id="SSF49879">
    <property type="entry name" value="SMAD/FHA domain"/>
    <property type="match status" value="1"/>
</dbReference>
<evidence type="ECO:0000259" key="2">
    <source>
        <dbReference type="PROSITE" id="PS50006"/>
    </source>
</evidence>
<evidence type="ECO:0000313" key="4">
    <source>
        <dbReference type="Proteomes" id="UP000245720"/>
    </source>
</evidence>
<dbReference type="AlphaFoldDB" id="A0A315Y3K3"/>
<dbReference type="InterPro" id="IPR050923">
    <property type="entry name" value="Cell_Proc_Reg/RNA_Proc"/>
</dbReference>
<comment type="caution">
    <text evidence="3">The sequence shown here is derived from an EMBL/GenBank/DDBJ whole genome shotgun (WGS) entry which is preliminary data.</text>
</comment>
<evidence type="ECO:0000256" key="1">
    <source>
        <dbReference type="SAM" id="MobiDB-lite"/>
    </source>
</evidence>
<dbReference type="Pfam" id="PF00498">
    <property type="entry name" value="FHA"/>
    <property type="match status" value="1"/>
</dbReference>
<dbReference type="PROSITE" id="PS50006">
    <property type="entry name" value="FHA_DOMAIN"/>
    <property type="match status" value="1"/>
</dbReference>
<accession>A0A315Y3K3</accession>
<dbReference type="Gene3D" id="2.60.200.20">
    <property type="match status" value="1"/>
</dbReference>
<dbReference type="Proteomes" id="UP000245720">
    <property type="component" value="Unassembled WGS sequence"/>
</dbReference>
<proteinExistence type="predicted"/>
<dbReference type="SMART" id="SM00240">
    <property type="entry name" value="FHA"/>
    <property type="match status" value="1"/>
</dbReference>
<reference evidence="3 4" key="1">
    <citation type="submission" date="2018-05" db="EMBL/GenBank/DDBJ databases">
        <title>The Hungate 1000. A catalogue of reference genomes from the rumen microbiome.</title>
        <authorList>
            <person name="Kelly W."/>
        </authorList>
    </citation>
    <scope>NUCLEOTIDE SEQUENCE [LARGE SCALE GENOMIC DNA]</scope>
    <source>
        <strain evidence="3 4">SAb67</strain>
    </source>
</reference>
<protein>
    <submittedName>
        <fullName evidence="3">PSer/pThr/pTyr-binding forkhead associated (FHA) protein</fullName>
    </submittedName>
</protein>
<dbReference type="InterPro" id="IPR008984">
    <property type="entry name" value="SMAD_FHA_dom_sf"/>
</dbReference>
<feature type="region of interest" description="Disordered" evidence="1">
    <location>
        <begin position="180"/>
        <end position="224"/>
    </location>
</feature>
<name>A0A315Y3K3_RUMFL</name>
<feature type="domain" description="FHA" evidence="2">
    <location>
        <begin position="298"/>
        <end position="349"/>
    </location>
</feature>
<organism evidence="3 4">
    <name type="scientific">Ruminococcus flavefaciens</name>
    <dbReference type="NCBI Taxonomy" id="1265"/>
    <lineage>
        <taxon>Bacteria</taxon>
        <taxon>Bacillati</taxon>
        <taxon>Bacillota</taxon>
        <taxon>Clostridia</taxon>
        <taxon>Eubacteriales</taxon>
        <taxon>Oscillospiraceae</taxon>
        <taxon>Ruminococcus</taxon>
    </lineage>
</organism>
<dbReference type="CDD" id="cd00060">
    <property type="entry name" value="FHA"/>
    <property type="match status" value="1"/>
</dbReference>
<feature type="compositionally biased region" description="Low complexity" evidence="1">
    <location>
        <begin position="190"/>
        <end position="202"/>
    </location>
</feature>
<dbReference type="EMBL" id="QGDI01000004">
    <property type="protein sequence ID" value="PWJ13429.1"/>
    <property type="molecule type" value="Genomic_DNA"/>
</dbReference>
<evidence type="ECO:0000313" key="3">
    <source>
        <dbReference type="EMBL" id="PWJ13429.1"/>
    </source>
</evidence>
<dbReference type="InterPro" id="IPR000253">
    <property type="entry name" value="FHA_dom"/>
</dbReference>
<dbReference type="RefSeq" id="WP_181380258.1">
    <property type="nucleotide sequence ID" value="NZ_QGDI01000004.1"/>
</dbReference>
<sequence length="375" mass="42685">MAKLKFSEKTDGVCIHCRFTGSETLNEAEYRYFTDNRIKGWLTPRFSAPDKIEYTGAQGVPLINVLKHGVDKELYYRIVAELLTIMDTAASCGFNMPNIVLDPNFITFDTERKEIWLFYLPIWYNENTNDGIVNCLRRISTYAEYKSKEDFHSVDGFMNFICRADGFTVGEAMEYIRREAPDAVPAPKTAARPASPQPASRPEFSRPEAARVAEQPRQAAPQNTAQAIINEINRGSQEFMHTEEPKLPEPKVIPSLTEERPSAVPELKKRDIPRPVVKYPTLTRRATGVTINIDKPVFRIGKERDRVDFCVTENRTVSRLHATIYTRNGSCFVEDNNSTNRTYINGTPVLPDREIKLKSGDVLKLSDEEFDFIDG</sequence>
<dbReference type="PANTHER" id="PTHR23308">
    <property type="entry name" value="NUCLEAR INHIBITOR OF PROTEIN PHOSPHATASE-1"/>
    <property type="match status" value="1"/>
</dbReference>